<protein>
    <recommendedName>
        <fullName evidence="3">CNNM transmembrane domain-containing protein</fullName>
    </recommendedName>
</protein>
<dbReference type="PROSITE" id="PS51846">
    <property type="entry name" value="CNNM"/>
    <property type="match status" value="1"/>
</dbReference>
<dbReference type="PANTHER" id="PTHR12064:SF94">
    <property type="entry name" value="UNEXTENDED PROTEIN"/>
    <property type="match status" value="1"/>
</dbReference>
<dbReference type="InterPro" id="IPR002550">
    <property type="entry name" value="CNNM"/>
</dbReference>
<keyword evidence="1 2" id="KW-0472">Membrane</keyword>
<organism evidence="4 5">
    <name type="scientific">Nitrosomonas nitrosa</name>
    <dbReference type="NCBI Taxonomy" id="52442"/>
    <lineage>
        <taxon>Bacteria</taxon>
        <taxon>Pseudomonadati</taxon>
        <taxon>Pseudomonadota</taxon>
        <taxon>Betaproteobacteria</taxon>
        <taxon>Nitrosomonadales</taxon>
        <taxon>Nitrosomonadaceae</taxon>
        <taxon>Nitrosomonas</taxon>
    </lineage>
</organism>
<keyword evidence="1 2" id="KW-1133">Transmembrane helix</keyword>
<feature type="transmembrane region" description="Helical" evidence="2">
    <location>
        <begin position="6"/>
        <end position="27"/>
    </location>
</feature>
<evidence type="ECO:0000259" key="3">
    <source>
        <dbReference type="PROSITE" id="PS51846"/>
    </source>
</evidence>
<sequence>MSELFVWFGIVVCLSQSAVFSGLNLAIFSLSRLQLEAVAQNGDVGAQRILALRQDANLTLTTILWGNVAINVLLTLLADSVLTGLSAFLFSTIVITFAGEIAPQAYFSRHALSVAARLVPLLHFYRLLLWPVAWPSSKLLDAWIGPEGIPWLREHELSQILEQHARSVGTEISHVEAVGAINFLALDDLPVGQEGELLDPLSVFRLVFHNGRPVFPEIKRSVDDPFLRQIAASGKKWIVLVDEADEPRLVASAAVLLRAALFDKGPFEPFHWCHRPLVVRDPNLPLGQTLTRLIVRPERPGDDVIDEDLILVWGKDKQRIITGSDLLGRLLRRIARQVPASN</sequence>
<feature type="transmembrane region" description="Helical" evidence="2">
    <location>
        <begin position="84"/>
        <end position="102"/>
    </location>
</feature>
<dbReference type="GO" id="GO:0010960">
    <property type="term" value="P:magnesium ion homeostasis"/>
    <property type="evidence" value="ECO:0007669"/>
    <property type="project" value="InterPro"/>
</dbReference>
<feature type="transmembrane region" description="Helical" evidence="2">
    <location>
        <begin position="58"/>
        <end position="78"/>
    </location>
</feature>
<accession>A0A1I4MUZ8</accession>
<evidence type="ECO:0000313" key="4">
    <source>
        <dbReference type="EMBL" id="SFM06917.1"/>
    </source>
</evidence>
<dbReference type="Pfam" id="PF01595">
    <property type="entry name" value="CNNM"/>
    <property type="match status" value="1"/>
</dbReference>
<gene>
    <name evidence="4" type="ORF">SAMN05421880_105102</name>
</gene>
<name>A0A1I4MUZ8_9PROT</name>
<dbReference type="EMBL" id="FOUF01000005">
    <property type="protein sequence ID" value="SFM06917.1"/>
    <property type="molecule type" value="Genomic_DNA"/>
</dbReference>
<evidence type="ECO:0000256" key="2">
    <source>
        <dbReference type="SAM" id="Phobius"/>
    </source>
</evidence>
<dbReference type="AlphaFoldDB" id="A0A1I4MUZ8"/>
<dbReference type="RefSeq" id="WP_090666768.1">
    <property type="nucleotide sequence ID" value="NZ_FOUF01000005.1"/>
</dbReference>
<keyword evidence="5" id="KW-1185">Reference proteome</keyword>
<dbReference type="STRING" id="52442.SAMN05421880_105102"/>
<dbReference type="GO" id="GO:0016020">
    <property type="term" value="C:membrane"/>
    <property type="evidence" value="ECO:0007669"/>
    <property type="project" value="UniProtKB-UniRule"/>
</dbReference>
<reference evidence="4 5" key="1">
    <citation type="submission" date="2016-10" db="EMBL/GenBank/DDBJ databases">
        <authorList>
            <person name="de Groot N.N."/>
        </authorList>
    </citation>
    <scope>NUCLEOTIDE SEQUENCE [LARGE SCALE GENOMIC DNA]</scope>
    <source>
        <strain evidence="4 5">Nm146</strain>
    </source>
</reference>
<evidence type="ECO:0000256" key="1">
    <source>
        <dbReference type="PROSITE-ProRule" id="PRU01193"/>
    </source>
</evidence>
<evidence type="ECO:0000313" key="5">
    <source>
        <dbReference type="Proteomes" id="UP000199561"/>
    </source>
</evidence>
<proteinExistence type="predicted"/>
<dbReference type="Proteomes" id="UP000199561">
    <property type="component" value="Unassembled WGS sequence"/>
</dbReference>
<dbReference type="InterPro" id="IPR045095">
    <property type="entry name" value="ACDP"/>
</dbReference>
<feature type="domain" description="CNNM transmembrane" evidence="3">
    <location>
        <begin position="1"/>
        <end position="176"/>
    </location>
</feature>
<dbReference type="PANTHER" id="PTHR12064">
    <property type="entry name" value="METAL TRANSPORTER CNNM"/>
    <property type="match status" value="1"/>
</dbReference>
<keyword evidence="1 2" id="KW-0812">Transmembrane</keyword>